<dbReference type="SUPFAM" id="SSF56112">
    <property type="entry name" value="Protein kinase-like (PK-like)"/>
    <property type="match status" value="1"/>
</dbReference>
<keyword evidence="10" id="KW-0132">Cell division</keyword>
<accession>A0A2B4SBN4</accession>
<dbReference type="PANTHER" id="PTHR44167">
    <property type="entry name" value="OVARIAN-SPECIFIC SERINE/THREONINE-PROTEIN KINASE LOK-RELATED"/>
    <property type="match status" value="1"/>
</dbReference>
<evidence type="ECO:0000256" key="7">
    <source>
        <dbReference type="PROSITE-ProRule" id="PRU10141"/>
    </source>
</evidence>
<evidence type="ECO:0000256" key="5">
    <source>
        <dbReference type="ARBA" id="ARBA00022777"/>
    </source>
</evidence>
<proteinExistence type="predicted"/>
<keyword evidence="6 7" id="KW-0067">ATP-binding</keyword>
<feature type="compositionally biased region" description="Polar residues" evidence="8">
    <location>
        <begin position="312"/>
        <end position="324"/>
    </location>
</feature>
<evidence type="ECO:0000259" key="9">
    <source>
        <dbReference type="PROSITE" id="PS50011"/>
    </source>
</evidence>
<dbReference type="GO" id="GO:0005634">
    <property type="term" value="C:nucleus"/>
    <property type="evidence" value="ECO:0007669"/>
    <property type="project" value="TreeGrafter"/>
</dbReference>
<dbReference type="PROSITE" id="PS50011">
    <property type="entry name" value="PROTEIN_KINASE_DOM"/>
    <property type="match status" value="1"/>
</dbReference>
<dbReference type="OrthoDB" id="10020333at2759"/>
<keyword evidence="11" id="KW-1185">Reference proteome</keyword>
<feature type="compositionally biased region" description="Polar residues" evidence="8">
    <location>
        <begin position="25"/>
        <end position="35"/>
    </location>
</feature>
<feature type="region of interest" description="Disordered" evidence="8">
    <location>
        <begin position="478"/>
        <end position="502"/>
    </location>
</feature>
<keyword evidence="5 10" id="KW-0418">Kinase</keyword>
<feature type="domain" description="Protein kinase" evidence="9">
    <location>
        <begin position="85"/>
        <end position="593"/>
    </location>
</feature>
<keyword evidence="3" id="KW-0808">Transferase</keyword>
<sequence>MALEECRTEASIGIEFSESDHDSTVGENTNSTSVKTAAHADSCSPSEKGKRKRISPHSTPKVGEGFGDSKAGELLKKIPDLTDMFTLLSKVGEGTFSNVYLAKMNRIPDEFCALKHIIPTSGPGRIENELKCLQDIGGTDNVIGVQSTLRRDDNIVFVLPYFPHQNFQEYFLEMSVCEIKEYMKNLFIALQRVHSFQVIHRDVKPSNFLYCRDTTRYRLVDFGLAMKVPGSCDSLLDSPKEQMKKPKRGSHHSPKSTAQPRRRSSRLSPQTEHKEQPASKVTGECVLKPRCVNSTSWQFTHQTRDFKVPAKSATTNLRRTSNENSKSKKASFKPLQVLCPLRHGPKEVCTICMARGHQNTPRAGTPGFRSPEVLLKYPHQSTAVDIWSAGVIFLSILSGRYPFFRAYDDMTSLAQIMTLCGTDAATKAAFKLGKDLHCSADSPGGNLKILCTELRSRASKEPTVKCCVKQCNRADTDQSTPAKRRKRRSASPSSPQTQTPVASNLWHRRCKICQKQSPYCCILIENEKELTVKTCEQSDVFRSIHVDGSECDCTCCNCCWAIEDAAYELLERCLDLNPHTRITAAEALEHPFLKD</sequence>
<dbReference type="EMBL" id="LSMT01000138">
    <property type="protein sequence ID" value="PFX25952.1"/>
    <property type="molecule type" value="Genomic_DNA"/>
</dbReference>
<keyword evidence="10" id="KW-0131">Cell cycle</keyword>
<dbReference type="InterPro" id="IPR011009">
    <property type="entry name" value="Kinase-like_dom_sf"/>
</dbReference>
<evidence type="ECO:0000313" key="10">
    <source>
        <dbReference type="EMBL" id="PFX25952.1"/>
    </source>
</evidence>
<dbReference type="InterPro" id="IPR017441">
    <property type="entry name" value="Protein_kinase_ATP_BS"/>
</dbReference>
<dbReference type="PANTHER" id="PTHR44167:SF23">
    <property type="entry name" value="CDC7 KINASE, ISOFORM A-RELATED"/>
    <property type="match status" value="1"/>
</dbReference>
<dbReference type="AlphaFoldDB" id="A0A2B4SBN4"/>
<dbReference type="Pfam" id="PF00069">
    <property type="entry name" value="Pkinase"/>
    <property type="match status" value="2"/>
</dbReference>
<name>A0A2B4SBN4_STYPI</name>
<dbReference type="CDD" id="cd14019">
    <property type="entry name" value="STKc_Cdc7"/>
    <property type="match status" value="1"/>
</dbReference>
<dbReference type="EC" id="2.7.11.1" evidence="1"/>
<organism evidence="10 11">
    <name type="scientific">Stylophora pistillata</name>
    <name type="common">Smooth cauliflower coral</name>
    <dbReference type="NCBI Taxonomy" id="50429"/>
    <lineage>
        <taxon>Eukaryota</taxon>
        <taxon>Metazoa</taxon>
        <taxon>Cnidaria</taxon>
        <taxon>Anthozoa</taxon>
        <taxon>Hexacorallia</taxon>
        <taxon>Scleractinia</taxon>
        <taxon>Astrocoeniina</taxon>
        <taxon>Pocilloporidae</taxon>
        <taxon>Stylophora</taxon>
    </lineage>
</organism>
<dbReference type="Proteomes" id="UP000225706">
    <property type="component" value="Unassembled WGS sequence"/>
</dbReference>
<evidence type="ECO:0000256" key="2">
    <source>
        <dbReference type="ARBA" id="ARBA00022527"/>
    </source>
</evidence>
<gene>
    <name evidence="10" type="primary">Cdc7</name>
    <name evidence="10" type="ORF">AWC38_SpisGene9414</name>
</gene>
<dbReference type="GO" id="GO:0004674">
    <property type="term" value="F:protein serine/threonine kinase activity"/>
    <property type="evidence" value="ECO:0007669"/>
    <property type="project" value="UniProtKB-KW"/>
</dbReference>
<evidence type="ECO:0000256" key="1">
    <source>
        <dbReference type="ARBA" id="ARBA00012513"/>
    </source>
</evidence>
<dbReference type="PROSITE" id="PS00107">
    <property type="entry name" value="PROTEIN_KINASE_ATP"/>
    <property type="match status" value="1"/>
</dbReference>
<feature type="region of interest" description="Disordered" evidence="8">
    <location>
        <begin position="310"/>
        <end position="329"/>
    </location>
</feature>
<evidence type="ECO:0000313" key="11">
    <source>
        <dbReference type="Proteomes" id="UP000225706"/>
    </source>
</evidence>
<dbReference type="GO" id="GO:0051301">
    <property type="term" value="P:cell division"/>
    <property type="evidence" value="ECO:0007669"/>
    <property type="project" value="UniProtKB-KW"/>
</dbReference>
<evidence type="ECO:0000256" key="3">
    <source>
        <dbReference type="ARBA" id="ARBA00022679"/>
    </source>
</evidence>
<feature type="binding site" evidence="7">
    <location>
        <position position="115"/>
    </location>
    <ligand>
        <name>ATP</name>
        <dbReference type="ChEBI" id="CHEBI:30616"/>
    </ligand>
</feature>
<dbReference type="InterPro" id="IPR008271">
    <property type="entry name" value="Ser/Thr_kinase_AS"/>
</dbReference>
<dbReference type="PROSITE" id="PS00108">
    <property type="entry name" value="PROTEIN_KINASE_ST"/>
    <property type="match status" value="1"/>
</dbReference>
<dbReference type="GO" id="GO:0044773">
    <property type="term" value="P:mitotic DNA damage checkpoint signaling"/>
    <property type="evidence" value="ECO:0007669"/>
    <property type="project" value="TreeGrafter"/>
</dbReference>
<evidence type="ECO:0000256" key="6">
    <source>
        <dbReference type="ARBA" id="ARBA00022840"/>
    </source>
</evidence>
<keyword evidence="4 7" id="KW-0547">Nucleotide-binding</keyword>
<dbReference type="Gene3D" id="3.30.200.20">
    <property type="entry name" value="Phosphorylase Kinase, domain 1"/>
    <property type="match status" value="1"/>
</dbReference>
<dbReference type="SMART" id="SM00220">
    <property type="entry name" value="S_TKc"/>
    <property type="match status" value="1"/>
</dbReference>
<feature type="region of interest" description="Disordered" evidence="8">
    <location>
        <begin position="235"/>
        <end position="280"/>
    </location>
</feature>
<dbReference type="GO" id="GO:0005524">
    <property type="term" value="F:ATP binding"/>
    <property type="evidence" value="ECO:0007669"/>
    <property type="project" value="UniProtKB-UniRule"/>
</dbReference>
<evidence type="ECO:0000256" key="8">
    <source>
        <dbReference type="SAM" id="MobiDB-lite"/>
    </source>
</evidence>
<protein>
    <recommendedName>
        <fullName evidence="1">non-specific serine/threonine protein kinase</fullName>
        <ecNumber evidence="1">2.7.11.1</ecNumber>
    </recommendedName>
</protein>
<reference evidence="11" key="1">
    <citation type="journal article" date="2017" name="bioRxiv">
        <title>Comparative analysis of the genomes of Stylophora pistillata and Acropora digitifera provides evidence for extensive differences between species of corals.</title>
        <authorList>
            <person name="Voolstra C.R."/>
            <person name="Li Y."/>
            <person name="Liew Y.J."/>
            <person name="Baumgarten S."/>
            <person name="Zoccola D."/>
            <person name="Flot J.-F."/>
            <person name="Tambutte S."/>
            <person name="Allemand D."/>
            <person name="Aranda M."/>
        </authorList>
    </citation>
    <scope>NUCLEOTIDE SEQUENCE [LARGE SCALE GENOMIC DNA]</scope>
</reference>
<dbReference type="Gene3D" id="1.10.510.10">
    <property type="entry name" value="Transferase(Phosphotransferase) domain 1"/>
    <property type="match status" value="3"/>
</dbReference>
<dbReference type="InterPro" id="IPR000719">
    <property type="entry name" value="Prot_kinase_dom"/>
</dbReference>
<feature type="region of interest" description="Disordered" evidence="8">
    <location>
        <begin position="1"/>
        <end position="67"/>
    </location>
</feature>
<keyword evidence="2" id="KW-0723">Serine/threonine-protein kinase</keyword>
<comment type="caution">
    <text evidence="10">The sequence shown here is derived from an EMBL/GenBank/DDBJ whole genome shotgun (WGS) entry which is preliminary data.</text>
</comment>
<evidence type="ECO:0000256" key="4">
    <source>
        <dbReference type="ARBA" id="ARBA00022741"/>
    </source>
</evidence>
<dbReference type="STRING" id="50429.A0A2B4SBN4"/>
<feature type="compositionally biased region" description="Basic residues" evidence="8">
    <location>
        <begin position="245"/>
        <end position="265"/>
    </location>
</feature>
<feature type="compositionally biased region" description="Low complexity" evidence="8">
    <location>
        <begin position="490"/>
        <end position="502"/>
    </location>
</feature>